<evidence type="ECO:0000313" key="1">
    <source>
        <dbReference type="EMBL" id="GGF22182.1"/>
    </source>
</evidence>
<sequence length="371" mass="37868">MTGPELLEVFAPIIAAVSFLEGLSEGSRILHAPGAPDPTIGKDGDAYIDESNGDLHFNDNGAWDFRMSLRGPIGPQGKQGPIGPASTVPGPVGKSAYQEWRDAGNLGTPAQFLASLQGKTPTKGTDYVDGADGNKIHWESYAPTYEAGTVGDAWFYTISGSKLAIYEYIGPSIANTPLAEGETGVGVAAYWRLRYTSPDGSAAPAAGSVTADAVLSVFEQGSNVTIAKNLATGKLSISSNSSNAGGTAPDLSGYYNKAESDTKYAAKAAATTTTAGLVKAGAGVAVSADGTLSISDLVELAAEFAGADNQTATLTIWPAAAGTYALYSATGVNVSSYQKNSIDSPLPITVAAGDKITILGAGSGTVRLRKQ</sequence>
<evidence type="ECO:0000313" key="2">
    <source>
        <dbReference type="Proteomes" id="UP000632273"/>
    </source>
</evidence>
<organism evidence="1 2">
    <name type="scientific">Hymenobacter cavernae</name>
    <dbReference type="NCBI Taxonomy" id="2044852"/>
    <lineage>
        <taxon>Bacteria</taxon>
        <taxon>Pseudomonadati</taxon>
        <taxon>Bacteroidota</taxon>
        <taxon>Cytophagia</taxon>
        <taxon>Cytophagales</taxon>
        <taxon>Hymenobacteraceae</taxon>
        <taxon>Hymenobacter</taxon>
    </lineage>
</organism>
<reference evidence="2" key="1">
    <citation type="journal article" date="2019" name="Int. J. Syst. Evol. Microbiol.">
        <title>The Global Catalogue of Microorganisms (GCM) 10K type strain sequencing project: providing services to taxonomists for standard genome sequencing and annotation.</title>
        <authorList>
            <consortium name="The Broad Institute Genomics Platform"/>
            <consortium name="The Broad Institute Genome Sequencing Center for Infectious Disease"/>
            <person name="Wu L."/>
            <person name="Ma J."/>
        </authorList>
    </citation>
    <scope>NUCLEOTIDE SEQUENCE [LARGE SCALE GENOMIC DNA]</scope>
    <source>
        <strain evidence="2">CGMCC 1.15197</strain>
    </source>
</reference>
<comment type="caution">
    <text evidence="1">The sequence shown here is derived from an EMBL/GenBank/DDBJ whole genome shotgun (WGS) entry which is preliminary data.</text>
</comment>
<dbReference type="Proteomes" id="UP000632273">
    <property type="component" value="Unassembled WGS sequence"/>
</dbReference>
<evidence type="ECO:0008006" key="3">
    <source>
        <dbReference type="Google" id="ProtNLM"/>
    </source>
</evidence>
<accession>A0ABQ1UMN5</accession>
<dbReference type="RefSeq" id="WP_188815564.1">
    <property type="nucleotide sequence ID" value="NZ_BMHT01000007.1"/>
</dbReference>
<dbReference type="EMBL" id="BMHT01000007">
    <property type="protein sequence ID" value="GGF22182.1"/>
    <property type="molecule type" value="Genomic_DNA"/>
</dbReference>
<gene>
    <name evidence="1" type="ORF">GCM10011383_37260</name>
</gene>
<name>A0ABQ1UMN5_9BACT</name>
<protein>
    <recommendedName>
        <fullName evidence="3">Collagen-like protein</fullName>
    </recommendedName>
</protein>
<proteinExistence type="predicted"/>
<keyword evidence="2" id="KW-1185">Reference proteome</keyword>